<feature type="signal peptide" evidence="1">
    <location>
        <begin position="1"/>
        <end position="18"/>
    </location>
</feature>
<dbReference type="Proteomes" id="UP000295777">
    <property type="component" value="Unassembled WGS sequence"/>
</dbReference>
<keyword evidence="1" id="KW-0732">Signal</keyword>
<protein>
    <recommendedName>
        <fullName evidence="4">Heavy-metal-binding protein</fullName>
    </recommendedName>
</protein>
<feature type="chain" id="PRO_5020600481" description="Heavy-metal-binding protein" evidence="1">
    <location>
        <begin position="19"/>
        <end position="148"/>
    </location>
</feature>
<reference evidence="2 3" key="1">
    <citation type="submission" date="2019-03" db="EMBL/GenBank/DDBJ databases">
        <title>Genomic Encyclopedia of Archaeal and Bacterial Type Strains, Phase II (KMG-II): from individual species to whole genera.</title>
        <authorList>
            <person name="Goeker M."/>
        </authorList>
    </citation>
    <scope>NUCLEOTIDE SEQUENCE [LARGE SCALE GENOMIC DNA]</scope>
    <source>
        <strain evidence="2 3">DSM 24425</strain>
    </source>
</reference>
<evidence type="ECO:0008006" key="4">
    <source>
        <dbReference type="Google" id="ProtNLM"/>
    </source>
</evidence>
<proteinExistence type="predicted"/>
<accession>A0A4R1G737</accession>
<dbReference type="EMBL" id="SMFV01000005">
    <property type="protein sequence ID" value="TCK03318.1"/>
    <property type="molecule type" value="Genomic_DNA"/>
</dbReference>
<gene>
    <name evidence="2" type="ORF">CLV27_1389</name>
</gene>
<evidence type="ECO:0000313" key="3">
    <source>
        <dbReference type="Proteomes" id="UP000295777"/>
    </source>
</evidence>
<keyword evidence="3" id="KW-1185">Reference proteome</keyword>
<organism evidence="2 3">
    <name type="scientific">Phorcysia thermohydrogeniphila</name>
    <dbReference type="NCBI Taxonomy" id="936138"/>
    <lineage>
        <taxon>Bacteria</taxon>
        <taxon>Pseudomonadati</taxon>
        <taxon>Aquificota</taxon>
        <taxon>Aquificia</taxon>
        <taxon>Desulfurobacteriales</taxon>
        <taxon>Desulfurobacteriaceae</taxon>
        <taxon>Phorcysia</taxon>
    </lineage>
</organism>
<evidence type="ECO:0000256" key="1">
    <source>
        <dbReference type="SAM" id="SignalP"/>
    </source>
</evidence>
<evidence type="ECO:0000313" key="2">
    <source>
        <dbReference type="EMBL" id="TCK03318.1"/>
    </source>
</evidence>
<dbReference type="RefSeq" id="WP_132527176.1">
    <property type="nucleotide sequence ID" value="NZ_SMFV01000005.1"/>
</dbReference>
<comment type="caution">
    <text evidence="2">The sequence shown here is derived from an EMBL/GenBank/DDBJ whole genome shotgun (WGS) entry which is preliminary data.</text>
</comment>
<sequence length="148" mass="16479">MRFFLVLMLLLLQSLAFAADEEWYGFFTIDDLPQSFSISQSCFITRLGGMVATTITFRYPELNAPLDNCKECYLNSFDEVIEDCLNRLKKIALSGGFNAVFGVRVHVVSHLDTFQGAVVNGKLGYGYGYVRVEGTPVTIRCVPAKTGK</sequence>
<name>A0A4R1G737_9BACT</name>
<dbReference type="AlphaFoldDB" id="A0A4R1G737"/>